<keyword evidence="6 10" id="KW-0342">GTP-binding</keyword>
<feature type="binding site" evidence="11">
    <location>
        <position position="155"/>
    </location>
    <ligand>
        <name>Mn(2+)</name>
        <dbReference type="ChEBI" id="CHEBI:29035"/>
        <label>1</label>
    </ligand>
</feature>
<feature type="binding site" evidence="10">
    <location>
        <begin position="389"/>
        <end position="392"/>
    </location>
    <ligand>
        <name>GMP</name>
        <dbReference type="ChEBI" id="CHEBI:58115"/>
    </ligand>
</feature>
<dbReference type="GO" id="GO:0006396">
    <property type="term" value="P:RNA processing"/>
    <property type="evidence" value="ECO:0007669"/>
    <property type="project" value="InterPro"/>
</dbReference>
<comment type="catalytic activity">
    <reaction evidence="8">
        <text>a 3'-end 3'-phospho-ribonucleotide-RNA + a 5'-end dephospho-ribonucleoside-RNA + GTP = a ribonucleotidyl-ribonucleotide-RNA + GMP + diphosphate</text>
        <dbReference type="Rhea" id="RHEA:68076"/>
        <dbReference type="Rhea" id="RHEA-COMP:10463"/>
        <dbReference type="Rhea" id="RHEA-COMP:13936"/>
        <dbReference type="Rhea" id="RHEA-COMP:17355"/>
        <dbReference type="ChEBI" id="CHEBI:33019"/>
        <dbReference type="ChEBI" id="CHEBI:37565"/>
        <dbReference type="ChEBI" id="CHEBI:58115"/>
        <dbReference type="ChEBI" id="CHEBI:83062"/>
        <dbReference type="ChEBI" id="CHEBI:138284"/>
        <dbReference type="ChEBI" id="CHEBI:173118"/>
        <dbReference type="EC" id="6.5.1.8"/>
    </reaction>
</comment>
<evidence type="ECO:0000313" key="13">
    <source>
        <dbReference type="EMBL" id="NGM18944.1"/>
    </source>
</evidence>
<organism evidence="13 14">
    <name type="scientific">Falsiroseomonas algicola</name>
    <dbReference type="NCBI Taxonomy" id="2716930"/>
    <lineage>
        <taxon>Bacteria</taxon>
        <taxon>Pseudomonadati</taxon>
        <taxon>Pseudomonadota</taxon>
        <taxon>Alphaproteobacteria</taxon>
        <taxon>Acetobacterales</taxon>
        <taxon>Roseomonadaceae</taxon>
        <taxon>Falsiroseomonas</taxon>
    </lineage>
</organism>
<reference evidence="13 14" key="1">
    <citation type="submission" date="2020-03" db="EMBL/GenBank/DDBJ databases">
        <title>Roseomonas stagni sp. nov., isolated from pond water in Japan.</title>
        <authorList>
            <person name="Furuhata K."/>
            <person name="Miyamoto H."/>
            <person name="Goto K."/>
        </authorList>
    </citation>
    <scope>NUCLEOTIDE SEQUENCE [LARGE SCALE GENOMIC DNA]</scope>
    <source>
        <strain evidence="13 14">PeD5</strain>
    </source>
</reference>
<feature type="binding site" evidence="11">
    <location>
        <position position="234"/>
    </location>
    <ligand>
        <name>Mn(2+)</name>
        <dbReference type="ChEBI" id="CHEBI:29035"/>
        <label>1</label>
    </ligand>
</feature>
<dbReference type="PANTHER" id="PTHR43749:SF2">
    <property type="entry name" value="RNA-SPLICING LIGASE RTCB"/>
    <property type="match status" value="1"/>
</dbReference>
<evidence type="ECO:0000256" key="11">
    <source>
        <dbReference type="PIRSR" id="PIRSR601233-3"/>
    </source>
</evidence>
<keyword evidence="7 11" id="KW-0464">Manganese</keyword>
<feature type="region of interest" description="Disordered" evidence="12">
    <location>
        <begin position="1"/>
        <end position="31"/>
    </location>
</feature>
<sequence>MIPRGSSRPARSGLRSPRRNTTVTRRPDPLEERARALALLAGQDPEARVENPLKPGKTMPAWTLFRDAARDARNNARVAEAALNIEQQPAPFRDSPLSIFGEHEEATIGQMRNCMRVGHAVAGVLCADGHLGYAQPVGGVIAYEGQVSISGVGFDIGCGNMAVRLDTPFAAIEARVPAILSDIRKAVSFGVGRANGERVEHAVLDDDAAWEASGMRDYRQKAAAQLGTVGSGNHYVDLMRDEEDFVWIGVHFGSRGLGHTSATQYLKAAGGKDGMHVPPTVVAEDGELGTRYLAAMELAGRYAYAGREWVVERVRRIIGGAVTDSVHNHHNYAWREEHGGRMLWVVRKGATPAFPGQRGFVGGSMGDDAVIVEGVESEASRAALYSTIHGAGRVFGRREAKRRFTQAQMEAWLKDRGVLLSGGDLDESPMAYRRLPEVLAHHAGTVVVRHRLRPFAVAMAGEGEFDPFKD</sequence>
<keyword evidence="14" id="KW-1185">Reference proteome</keyword>
<dbReference type="GO" id="GO:0005525">
    <property type="term" value="F:GTP binding"/>
    <property type="evidence" value="ECO:0007669"/>
    <property type="project" value="UniProtKB-KW"/>
</dbReference>
<dbReference type="EMBL" id="JAAIKB010000001">
    <property type="protein sequence ID" value="NGM18944.1"/>
    <property type="molecule type" value="Genomic_DNA"/>
</dbReference>
<feature type="binding site" evidence="10">
    <location>
        <begin position="362"/>
        <end position="365"/>
    </location>
    <ligand>
        <name>GMP</name>
        <dbReference type="ChEBI" id="CHEBI:58115"/>
    </ligand>
</feature>
<evidence type="ECO:0000256" key="8">
    <source>
        <dbReference type="ARBA" id="ARBA00047746"/>
    </source>
</evidence>
<evidence type="ECO:0000256" key="6">
    <source>
        <dbReference type="ARBA" id="ARBA00023134"/>
    </source>
</evidence>
<dbReference type="GO" id="GO:0170057">
    <property type="term" value="F:RNA ligase (GTP) activity"/>
    <property type="evidence" value="ECO:0007669"/>
    <property type="project" value="UniProtKB-EC"/>
</dbReference>
<protein>
    <recommendedName>
        <fullName evidence="1">3'-phosphate/5'-hydroxy nucleic acid ligase</fullName>
        <ecNumber evidence="1">6.5.1.8</ecNumber>
    </recommendedName>
</protein>
<comment type="caution">
    <text evidence="13">The sequence shown here is derived from an EMBL/GenBank/DDBJ whole genome shotgun (WGS) entry which is preliminary data.</text>
</comment>
<dbReference type="GO" id="GO:0003909">
    <property type="term" value="F:DNA ligase activity"/>
    <property type="evidence" value="ECO:0007669"/>
    <property type="project" value="TreeGrafter"/>
</dbReference>
<gene>
    <name evidence="13" type="ORF">G3576_02885</name>
</gene>
<dbReference type="InterPro" id="IPR052915">
    <property type="entry name" value="RtcB-like"/>
</dbReference>
<keyword evidence="3 11" id="KW-0479">Metal-binding</keyword>
<evidence type="ECO:0000256" key="12">
    <source>
        <dbReference type="SAM" id="MobiDB-lite"/>
    </source>
</evidence>
<dbReference type="SUPFAM" id="SSF103365">
    <property type="entry name" value="Hypothetical protein PH1602"/>
    <property type="match status" value="1"/>
</dbReference>
<evidence type="ECO:0000256" key="9">
    <source>
        <dbReference type="PIRSR" id="PIRSR601233-1"/>
    </source>
</evidence>
<dbReference type="GO" id="GO:0042245">
    <property type="term" value="P:RNA repair"/>
    <property type="evidence" value="ECO:0007669"/>
    <property type="project" value="UniProtKB-KW"/>
</dbReference>
<evidence type="ECO:0000256" key="1">
    <source>
        <dbReference type="ARBA" id="ARBA00012726"/>
    </source>
</evidence>
<dbReference type="Proteomes" id="UP000475385">
    <property type="component" value="Unassembled WGS sequence"/>
</dbReference>
<dbReference type="Gene3D" id="3.90.1860.10">
    <property type="entry name" value="tRNA-splicing ligase RtcB"/>
    <property type="match status" value="1"/>
</dbReference>
<feature type="active site" description="GMP-histidine intermediate" evidence="9">
    <location>
        <position position="389"/>
    </location>
</feature>
<keyword evidence="4 10" id="KW-0547">Nucleotide-binding</keyword>
<evidence type="ECO:0000256" key="2">
    <source>
        <dbReference type="ARBA" id="ARBA00022598"/>
    </source>
</evidence>
<comment type="cofactor">
    <cofactor evidence="11">
        <name>Mn(2+)</name>
        <dbReference type="ChEBI" id="CHEBI:29035"/>
    </cofactor>
    <text evidence="11">Binds 2 manganese ions per subunit.</text>
</comment>
<accession>A0A6M1LFZ6</accession>
<evidence type="ECO:0000256" key="7">
    <source>
        <dbReference type="ARBA" id="ARBA00023211"/>
    </source>
</evidence>
<dbReference type="EC" id="6.5.1.8" evidence="1"/>
<evidence type="ECO:0000256" key="3">
    <source>
        <dbReference type="ARBA" id="ARBA00022723"/>
    </source>
</evidence>
<dbReference type="PANTHER" id="PTHR43749">
    <property type="entry name" value="RNA-SPLICING LIGASE RTCB"/>
    <property type="match status" value="1"/>
</dbReference>
<proteinExistence type="predicted"/>
<dbReference type="GO" id="GO:0006281">
    <property type="term" value="P:DNA repair"/>
    <property type="evidence" value="ECO:0007669"/>
    <property type="project" value="TreeGrafter"/>
</dbReference>
<evidence type="ECO:0000256" key="5">
    <source>
        <dbReference type="ARBA" id="ARBA00022800"/>
    </source>
</evidence>
<name>A0A6M1LFZ6_9PROT</name>
<feature type="binding site" evidence="11">
    <location>
        <position position="330"/>
    </location>
    <ligand>
        <name>Mn(2+)</name>
        <dbReference type="ChEBI" id="CHEBI:29035"/>
        <label>2</label>
    </ligand>
</feature>
<keyword evidence="5" id="KW-0692">RNA repair</keyword>
<keyword evidence="2" id="KW-0436">Ligase</keyword>
<evidence type="ECO:0000256" key="10">
    <source>
        <dbReference type="PIRSR" id="PIRSR601233-2"/>
    </source>
</evidence>
<dbReference type="GO" id="GO:0030145">
    <property type="term" value="F:manganese ion binding"/>
    <property type="evidence" value="ECO:0007669"/>
    <property type="project" value="TreeGrafter"/>
</dbReference>
<dbReference type="AlphaFoldDB" id="A0A6M1LFZ6"/>
<dbReference type="InterPro" id="IPR036025">
    <property type="entry name" value="RtcB-like_sf"/>
</dbReference>
<dbReference type="InterPro" id="IPR001233">
    <property type="entry name" value="RtcB"/>
</dbReference>
<feature type="binding site" evidence="11">
    <location>
        <position position="251"/>
    </location>
    <ligand>
        <name>Mn(2+)</name>
        <dbReference type="ChEBI" id="CHEBI:29035"/>
        <label>2</label>
    </ligand>
</feature>
<evidence type="ECO:0000256" key="4">
    <source>
        <dbReference type="ARBA" id="ARBA00022741"/>
    </source>
</evidence>
<evidence type="ECO:0000313" key="14">
    <source>
        <dbReference type="Proteomes" id="UP000475385"/>
    </source>
</evidence>
<dbReference type="Pfam" id="PF01139">
    <property type="entry name" value="RtcB"/>
    <property type="match status" value="2"/>
</dbReference>
<feature type="binding site" evidence="10">
    <location>
        <begin position="330"/>
        <end position="331"/>
    </location>
    <ligand>
        <name>GMP</name>
        <dbReference type="ChEBI" id="CHEBI:58115"/>
    </ligand>
</feature>